<dbReference type="InterPro" id="IPR020849">
    <property type="entry name" value="Small_GTPase_Ras-type"/>
</dbReference>
<reference evidence="3 4" key="1">
    <citation type="submission" date="2024-07" db="EMBL/GenBank/DDBJ databases">
        <title>Section-level genome sequencing and comparative genomics of Aspergillus sections Usti and Cavernicolus.</title>
        <authorList>
            <consortium name="Lawrence Berkeley National Laboratory"/>
            <person name="Nybo J.L."/>
            <person name="Vesth T.C."/>
            <person name="Theobald S."/>
            <person name="Frisvad J.C."/>
            <person name="Larsen T.O."/>
            <person name="Kjaerboelling I."/>
            <person name="Rothschild-Mancinelli K."/>
            <person name="Lyhne E.K."/>
            <person name="Kogle M.E."/>
            <person name="Barry K."/>
            <person name="Clum A."/>
            <person name="Na H."/>
            <person name="Ledsgaard L."/>
            <person name="Lin J."/>
            <person name="Lipzen A."/>
            <person name="Kuo A."/>
            <person name="Riley R."/>
            <person name="Mondo S."/>
            <person name="Labutti K."/>
            <person name="Haridas S."/>
            <person name="Pangalinan J."/>
            <person name="Salamov A.A."/>
            <person name="Simmons B.A."/>
            <person name="Magnuson J.K."/>
            <person name="Chen J."/>
            <person name="Drula E."/>
            <person name="Henrissat B."/>
            <person name="Wiebenga A."/>
            <person name="Lubbers R.J."/>
            <person name="Gomes A.C."/>
            <person name="Macurrencykelacurrency M.R."/>
            <person name="Stajich J."/>
            <person name="Grigoriev I.V."/>
            <person name="Mortensen U.H."/>
            <person name="De Vries R.P."/>
            <person name="Baker S.E."/>
            <person name="Andersen M.R."/>
        </authorList>
    </citation>
    <scope>NUCLEOTIDE SEQUENCE [LARGE SCALE GENOMIC DNA]</scope>
    <source>
        <strain evidence="3 4">CBS 449.75</strain>
    </source>
</reference>
<evidence type="ECO:0000256" key="1">
    <source>
        <dbReference type="ARBA" id="ARBA00022741"/>
    </source>
</evidence>
<dbReference type="PANTHER" id="PTHR24070">
    <property type="entry name" value="RAS, DI-RAS, AND RHEB FAMILY MEMBERS OF SMALL GTPASE SUPERFAMILY"/>
    <property type="match status" value="1"/>
</dbReference>
<evidence type="ECO:0000313" key="3">
    <source>
        <dbReference type="EMBL" id="KAL2862600.1"/>
    </source>
</evidence>
<organism evidence="3 4">
    <name type="scientific">Aspergillus lucknowensis</name>
    <dbReference type="NCBI Taxonomy" id="176173"/>
    <lineage>
        <taxon>Eukaryota</taxon>
        <taxon>Fungi</taxon>
        <taxon>Dikarya</taxon>
        <taxon>Ascomycota</taxon>
        <taxon>Pezizomycotina</taxon>
        <taxon>Eurotiomycetes</taxon>
        <taxon>Eurotiomycetidae</taxon>
        <taxon>Eurotiales</taxon>
        <taxon>Aspergillaceae</taxon>
        <taxon>Aspergillus</taxon>
        <taxon>Aspergillus subgen. Nidulantes</taxon>
    </lineage>
</organism>
<keyword evidence="2" id="KW-0342">GTP-binding</keyword>
<accession>A0ABR4LDJ4</accession>
<dbReference type="SMART" id="SM00173">
    <property type="entry name" value="RAS"/>
    <property type="match status" value="1"/>
</dbReference>
<dbReference type="Gene3D" id="3.40.50.300">
    <property type="entry name" value="P-loop containing nucleotide triphosphate hydrolases"/>
    <property type="match status" value="1"/>
</dbReference>
<dbReference type="SUPFAM" id="SSF52540">
    <property type="entry name" value="P-loop containing nucleoside triphosphate hydrolases"/>
    <property type="match status" value="1"/>
</dbReference>
<gene>
    <name evidence="3" type="ORF">BJX67DRAFT_366134</name>
</gene>
<protein>
    <submittedName>
        <fullName evidence="3">Uncharacterized protein</fullName>
    </submittedName>
</protein>
<dbReference type="PROSITE" id="PS51421">
    <property type="entry name" value="RAS"/>
    <property type="match status" value="1"/>
</dbReference>
<evidence type="ECO:0000256" key="2">
    <source>
        <dbReference type="ARBA" id="ARBA00023134"/>
    </source>
</evidence>
<dbReference type="Proteomes" id="UP001610432">
    <property type="component" value="Unassembled WGS sequence"/>
</dbReference>
<dbReference type="InterPro" id="IPR001806">
    <property type="entry name" value="Small_GTPase"/>
</dbReference>
<name>A0ABR4LDJ4_9EURO</name>
<comment type="caution">
    <text evidence="3">The sequence shown here is derived from an EMBL/GenBank/DDBJ whole genome shotgun (WGS) entry which is preliminary data.</text>
</comment>
<proteinExistence type="predicted"/>
<sequence>MERVRISIVNPWWEAAEALMIQYAHNSWLCPSLYEPHIHMFDTYRKQVVIDDKCALIEIDVDPLCARDESPFQDMRHRERFDAYIFMYDVTSRESFARIKRTLETAAKTLMTPSPEYARAEAKAIANRKAQNAAMRKEFGVRDPEPRHRKWDQLRSLQERLSATWRGKKRREGFTYFPQLPIELKLQILRACLTSCKPIDLYKPHKAGININVLRACKLFHEEGTKIFWTENSFLPRQSLFIVADFSFVTELAQPLIHQNEVRALVGRFDCEFYESSSKNNGDVVKVFTGVVRRCRAKKETYA</sequence>
<dbReference type="RefSeq" id="XP_070881579.1">
    <property type="nucleotide sequence ID" value="XM_071030356.1"/>
</dbReference>
<dbReference type="GeneID" id="98145428"/>
<evidence type="ECO:0000313" key="4">
    <source>
        <dbReference type="Proteomes" id="UP001610432"/>
    </source>
</evidence>
<dbReference type="InterPro" id="IPR027417">
    <property type="entry name" value="P-loop_NTPase"/>
</dbReference>
<keyword evidence="1" id="KW-0547">Nucleotide-binding</keyword>
<keyword evidence="4" id="KW-1185">Reference proteome</keyword>
<dbReference type="EMBL" id="JBFXLQ010000065">
    <property type="protein sequence ID" value="KAL2862600.1"/>
    <property type="molecule type" value="Genomic_DNA"/>
</dbReference>